<dbReference type="GO" id="GO:0015188">
    <property type="term" value="F:L-isoleucine transmembrane transporter activity"/>
    <property type="evidence" value="ECO:0007669"/>
    <property type="project" value="TreeGrafter"/>
</dbReference>
<dbReference type="PROSITE" id="PS50893">
    <property type="entry name" value="ABC_TRANSPORTER_2"/>
    <property type="match status" value="1"/>
</dbReference>
<dbReference type="GO" id="GO:1903806">
    <property type="term" value="P:L-isoleucine import across plasma membrane"/>
    <property type="evidence" value="ECO:0007669"/>
    <property type="project" value="TreeGrafter"/>
</dbReference>
<dbReference type="Gene3D" id="3.40.50.300">
    <property type="entry name" value="P-loop containing nucleotide triphosphate hydrolases"/>
    <property type="match status" value="1"/>
</dbReference>
<evidence type="ECO:0000313" key="6">
    <source>
        <dbReference type="Proteomes" id="UP000310597"/>
    </source>
</evidence>
<evidence type="ECO:0000313" key="5">
    <source>
        <dbReference type="EMBL" id="TKD21946.1"/>
    </source>
</evidence>
<gene>
    <name evidence="5" type="ORF">FBT96_07255</name>
</gene>
<proteinExistence type="predicted"/>
<dbReference type="InterPro" id="IPR003593">
    <property type="entry name" value="AAA+_ATPase"/>
</dbReference>
<dbReference type="Proteomes" id="UP000310597">
    <property type="component" value="Unassembled WGS sequence"/>
</dbReference>
<dbReference type="GO" id="GO:0005886">
    <property type="term" value="C:plasma membrane"/>
    <property type="evidence" value="ECO:0007669"/>
    <property type="project" value="TreeGrafter"/>
</dbReference>
<dbReference type="RefSeq" id="WP_136905644.1">
    <property type="nucleotide sequence ID" value="NZ_SWJZ01000022.1"/>
</dbReference>
<keyword evidence="1" id="KW-0813">Transport</keyword>
<dbReference type="GO" id="GO:0015808">
    <property type="term" value="P:L-alanine transport"/>
    <property type="evidence" value="ECO:0007669"/>
    <property type="project" value="TreeGrafter"/>
</dbReference>
<comment type="caution">
    <text evidence="5">The sequence shown here is derived from an EMBL/GenBank/DDBJ whole genome shotgun (WGS) entry which is preliminary data.</text>
</comment>
<evidence type="ECO:0000256" key="3">
    <source>
        <dbReference type="ARBA" id="ARBA00022840"/>
    </source>
</evidence>
<protein>
    <submittedName>
        <fullName evidence="5">ABC transporter ATP-binding protein</fullName>
    </submittedName>
</protein>
<dbReference type="InterPro" id="IPR003439">
    <property type="entry name" value="ABC_transporter-like_ATP-bd"/>
</dbReference>
<dbReference type="CDD" id="cd03219">
    <property type="entry name" value="ABC_Mj1267_LivG_branched"/>
    <property type="match status" value="1"/>
</dbReference>
<dbReference type="GO" id="GO:0042941">
    <property type="term" value="P:D-alanine transmembrane transport"/>
    <property type="evidence" value="ECO:0007669"/>
    <property type="project" value="TreeGrafter"/>
</dbReference>
<dbReference type="PANTHER" id="PTHR45772:SF7">
    <property type="entry name" value="AMINO ACID ABC TRANSPORTER ATP-BINDING PROTEIN"/>
    <property type="match status" value="1"/>
</dbReference>
<dbReference type="GO" id="GO:1903805">
    <property type="term" value="P:L-valine import across plasma membrane"/>
    <property type="evidence" value="ECO:0007669"/>
    <property type="project" value="TreeGrafter"/>
</dbReference>
<dbReference type="SMART" id="SM00382">
    <property type="entry name" value="AAA"/>
    <property type="match status" value="1"/>
</dbReference>
<dbReference type="SUPFAM" id="SSF52540">
    <property type="entry name" value="P-loop containing nucleoside triphosphate hydrolases"/>
    <property type="match status" value="1"/>
</dbReference>
<accession>A0A4U1JSK1</accession>
<keyword evidence="2" id="KW-0547">Nucleotide-binding</keyword>
<dbReference type="AlphaFoldDB" id="A0A4U1JSK1"/>
<evidence type="ECO:0000256" key="2">
    <source>
        <dbReference type="ARBA" id="ARBA00022741"/>
    </source>
</evidence>
<dbReference type="GO" id="GO:0015192">
    <property type="term" value="F:L-phenylalanine transmembrane transporter activity"/>
    <property type="evidence" value="ECO:0007669"/>
    <property type="project" value="TreeGrafter"/>
</dbReference>
<dbReference type="GO" id="GO:0005304">
    <property type="term" value="F:L-valine transmembrane transporter activity"/>
    <property type="evidence" value="ECO:0007669"/>
    <property type="project" value="TreeGrafter"/>
</dbReference>
<evidence type="ECO:0000256" key="1">
    <source>
        <dbReference type="ARBA" id="ARBA00022448"/>
    </source>
</evidence>
<dbReference type="PANTHER" id="PTHR45772">
    <property type="entry name" value="CONSERVED COMPONENT OF ABC TRANSPORTER FOR NATURAL AMINO ACIDS-RELATED"/>
    <property type="match status" value="1"/>
</dbReference>
<dbReference type="OrthoDB" id="9806149at2"/>
<dbReference type="EMBL" id="SWJZ01000022">
    <property type="protein sequence ID" value="TKD21946.1"/>
    <property type="molecule type" value="Genomic_DNA"/>
</dbReference>
<dbReference type="Pfam" id="PF00005">
    <property type="entry name" value="ABC_tran"/>
    <property type="match status" value="1"/>
</dbReference>
<reference evidence="5 6" key="1">
    <citation type="submission" date="2019-04" db="EMBL/GenBank/DDBJ databases">
        <title>Draft Whole-Genome sequence of the purple photosynthetic bacterium Rhodobacter capsulatus SP108 with an indigenous class A beta-lactamase.</title>
        <authorList>
            <person name="Robertson S."/>
            <person name="Meyer T.E."/>
            <person name="Kyndt J.A."/>
        </authorList>
    </citation>
    <scope>NUCLEOTIDE SEQUENCE [LARGE SCALE GENOMIC DNA]</scope>
    <source>
        <strain evidence="5 6">SP108</strain>
    </source>
</reference>
<dbReference type="GO" id="GO:0005524">
    <property type="term" value="F:ATP binding"/>
    <property type="evidence" value="ECO:0007669"/>
    <property type="project" value="UniProtKB-KW"/>
</dbReference>
<dbReference type="GO" id="GO:0016887">
    <property type="term" value="F:ATP hydrolysis activity"/>
    <property type="evidence" value="ECO:0007669"/>
    <property type="project" value="InterPro"/>
</dbReference>
<feature type="domain" description="ABC transporter" evidence="4">
    <location>
        <begin position="5"/>
        <end position="237"/>
    </location>
</feature>
<evidence type="ECO:0000259" key="4">
    <source>
        <dbReference type="PROSITE" id="PS50893"/>
    </source>
</evidence>
<sequence length="244" mass="25432">MTPLLSLKGVDKSYGALKVADAISFDLPEGQALGIIGPNGAGKSTLFNLIGGAVAPSAGTVTFAGRAVTALGAAARCQLGIGRSFQIPHPFVAMSVYENLLVAAQFGGSGAQDPEAFCRDILHRTGLLPRANRPAGSLTLLERKRLEMARALATGPKLLLLDEIAGGLTEAECHALVATIREIHAAGTAIIWIEHVVHALLAVVERLIVIDFGRIVADGAPRAVMAQPLVREIYMGISVDDDAA</sequence>
<organism evidence="5 6">
    <name type="scientific">Rhodobacter capsulatus</name>
    <name type="common">Rhodopseudomonas capsulata</name>
    <dbReference type="NCBI Taxonomy" id="1061"/>
    <lineage>
        <taxon>Bacteria</taxon>
        <taxon>Pseudomonadati</taxon>
        <taxon>Pseudomonadota</taxon>
        <taxon>Alphaproteobacteria</taxon>
        <taxon>Rhodobacterales</taxon>
        <taxon>Rhodobacter group</taxon>
        <taxon>Rhodobacter</taxon>
    </lineage>
</organism>
<name>A0A4U1JSK1_RHOCA</name>
<dbReference type="InterPro" id="IPR051120">
    <property type="entry name" value="ABC_AA/LPS_Transport"/>
</dbReference>
<dbReference type="InterPro" id="IPR027417">
    <property type="entry name" value="P-loop_NTPase"/>
</dbReference>
<keyword evidence="3 5" id="KW-0067">ATP-binding</keyword>